<reference evidence="7 8" key="1">
    <citation type="submission" date="2024-03" db="EMBL/GenBank/DDBJ databases">
        <title>Actinomycetospora sp. OC33-EN08, a novel actinomycete isolated from wild orchid (Aerides multiflora).</title>
        <authorList>
            <person name="Suriyachadkun C."/>
        </authorList>
    </citation>
    <scope>NUCLEOTIDE SEQUENCE [LARGE SCALE GENOMIC DNA]</scope>
    <source>
        <strain evidence="7 8">OC33-EN08</strain>
    </source>
</reference>
<comment type="caution">
    <text evidence="7">The sequence shown here is derived from an EMBL/GenBank/DDBJ whole genome shotgun (WGS) entry which is preliminary data.</text>
</comment>
<dbReference type="CDD" id="cd02002">
    <property type="entry name" value="TPP_BFDC"/>
    <property type="match status" value="1"/>
</dbReference>
<dbReference type="SUPFAM" id="SSF52467">
    <property type="entry name" value="DHS-like NAD/FAD-binding domain"/>
    <property type="match status" value="1"/>
</dbReference>
<dbReference type="InterPro" id="IPR011766">
    <property type="entry name" value="TPP_enzyme_TPP-bd"/>
</dbReference>
<evidence type="ECO:0000256" key="1">
    <source>
        <dbReference type="ARBA" id="ARBA00007812"/>
    </source>
</evidence>
<accession>A0ABU8MG88</accession>
<dbReference type="Gene3D" id="3.40.50.1220">
    <property type="entry name" value="TPP-binding domain"/>
    <property type="match status" value="1"/>
</dbReference>
<sequence>MAPITGAESLVRTLVRLGVQDAFNIVGLGLFPLAEAFYAHRDEVRYVSALNETNLGLMAAGYARANRSAAFVNVYHASGTGLGMMALTTAWADGVPMVFTTTTSSRALAGRDQYAAVPRAVTEMSGQYTKWSAEIPSADRIPELVERAFQIANTPPYGPVHLAFPMDVWLEQTEDTEDTEHRQPTEVLADFAAAPAAVGRVAGLLRTSERPVIVTGAEVARYGAVDATVALAEQLGATVLHEDKVADLGFPTTHPQFAGRLGAHRAVVGQADVVLLLGVELTESGLTRPVEFGSATTVVLSPDPLLLTRQLRPDLAVLGAPRPTLEAVAAAVGTLPDEVRGARAAAARELHDARDARNERIRAIRFDAEELAIGRILTELEAAMPTGTIVVNHCASGEPFVEDLLPHPDTDAFFGISSKASAQGWGGPASIGIQLARPDRRVVALLGDGGFMFSSSAIYAAAQQDLPVVFVILNNGGWRDIGALATVARSPLVDAEDVMGWTFGDPPIDHAAYAASLGLDSRRVATPGELRAALDKAFADRCATLIEVMNSPEDAHEFSRVFTQADG</sequence>
<evidence type="ECO:0000259" key="4">
    <source>
        <dbReference type="Pfam" id="PF00205"/>
    </source>
</evidence>
<dbReference type="Pfam" id="PF02775">
    <property type="entry name" value="TPP_enzyme_C"/>
    <property type="match status" value="1"/>
</dbReference>
<dbReference type="EMBL" id="JBBEGN010000001">
    <property type="protein sequence ID" value="MEJ2866342.1"/>
    <property type="molecule type" value="Genomic_DNA"/>
</dbReference>
<dbReference type="RefSeq" id="WP_337692966.1">
    <property type="nucleotide sequence ID" value="NZ_JBBEGN010000001.1"/>
</dbReference>
<keyword evidence="8" id="KW-1185">Reference proteome</keyword>
<name>A0ABU8MG88_9PSEU</name>
<organism evidence="7 8">
    <name type="scientific">Actinomycetospora aurantiaca</name>
    <dbReference type="NCBI Taxonomy" id="3129233"/>
    <lineage>
        <taxon>Bacteria</taxon>
        <taxon>Bacillati</taxon>
        <taxon>Actinomycetota</taxon>
        <taxon>Actinomycetes</taxon>
        <taxon>Pseudonocardiales</taxon>
        <taxon>Pseudonocardiaceae</taxon>
        <taxon>Actinomycetospora</taxon>
    </lineage>
</organism>
<dbReference type="Proteomes" id="UP001385809">
    <property type="component" value="Unassembled WGS sequence"/>
</dbReference>
<dbReference type="InterPro" id="IPR029035">
    <property type="entry name" value="DHS-like_NAD/FAD-binding_dom"/>
</dbReference>
<dbReference type="CDD" id="cd07035">
    <property type="entry name" value="TPP_PYR_POX_like"/>
    <property type="match status" value="1"/>
</dbReference>
<dbReference type="Pfam" id="PF00205">
    <property type="entry name" value="TPP_enzyme_M"/>
    <property type="match status" value="1"/>
</dbReference>
<dbReference type="InterPro" id="IPR045229">
    <property type="entry name" value="TPP_enz"/>
</dbReference>
<evidence type="ECO:0000259" key="6">
    <source>
        <dbReference type="Pfam" id="PF02776"/>
    </source>
</evidence>
<comment type="similarity">
    <text evidence="1 3">Belongs to the TPP enzyme family.</text>
</comment>
<evidence type="ECO:0000259" key="5">
    <source>
        <dbReference type="Pfam" id="PF02775"/>
    </source>
</evidence>
<dbReference type="InterPro" id="IPR012000">
    <property type="entry name" value="Thiamin_PyroP_enz_cen_dom"/>
</dbReference>
<feature type="domain" description="Thiamine pyrophosphate enzyme N-terminal TPP-binding" evidence="6">
    <location>
        <begin position="5"/>
        <end position="112"/>
    </location>
</feature>
<evidence type="ECO:0000313" key="8">
    <source>
        <dbReference type="Proteomes" id="UP001385809"/>
    </source>
</evidence>
<dbReference type="InterPro" id="IPR000399">
    <property type="entry name" value="TPP-bd_CS"/>
</dbReference>
<dbReference type="Gene3D" id="3.40.50.970">
    <property type="match status" value="2"/>
</dbReference>
<protein>
    <submittedName>
        <fullName evidence="7">Thiamine pyrophosphate-binding protein</fullName>
    </submittedName>
</protein>
<feature type="domain" description="Thiamine pyrophosphate enzyme TPP-binding" evidence="5">
    <location>
        <begin position="417"/>
        <end position="548"/>
    </location>
</feature>
<dbReference type="Pfam" id="PF02776">
    <property type="entry name" value="TPP_enzyme_N"/>
    <property type="match status" value="1"/>
</dbReference>
<keyword evidence="2 3" id="KW-0786">Thiamine pyrophosphate</keyword>
<gene>
    <name evidence="7" type="ORF">WCD74_01110</name>
</gene>
<evidence type="ECO:0000256" key="2">
    <source>
        <dbReference type="ARBA" id="ARBA00023052"/>
    </source>
</evidence>
<proteinExistence type="inferred from homology"/>
<dbReference type="PROSITE" id="PS00187">
    <property type="entry name" value="TPP_ENZYMES"/>
    <property type="match status" value="1"/>
</dbReference>
<evidence type="ECO:0000313" key="7">
    <source>
        <dbReference type="EMBL" id="MEJ2866342.1"/>
    </source>
</evidence>
<dbReference type="InterPro" id="IPR029061">
    <property type="entry name" value="THDP-binding"/>
</dbReference>
<dbReference type="InterPro" id="IPR012001">
    <property type="entry name" value="Thiamin_PyroP_enz_TPP-bd_dom"/>
</dbReference>
<dbReference type="PANTHER" id="PTHR18968">
    <property type="entry name" value="THIAMINE PYROPHOSPHATE ENZYMES"/>
    <property type="match status" value="1"/>
</dbReference>
<dbReference type="SUPFAM" id="SSF52518">
    <property type="entry name" value="Thiamin diphosphate-binding fold (THDP-binding)"/>
    <property type="match status" value="2"/>
</dbReference>
<feature type="domain" description="Thiamine pyrophosphate enzyme central" evidence="4">
    <location>
        <begin position="200"/>
        <end position="327"/>
    </location>
</feature>
<evidence type="ECO:0000256" key="3">
    <source>
        <dbReference type="RuleBase" id="RU362132"/>
    </source>
</evidence>